<reference evidence="17 18" key="1">
    <citation type="journal article" date="2018" name="G3 (Bethesda)">
        <title>A High-Quality Reference Genome for the Invasive Mosquitofish Gambusia affinis Using a Chicago Library.</title>
        <authorList>
            <person name="Hoffberg S.L."/>
            <person name="Troendle N.J."/>
            <person name="Glenn T.C."/>
            <person name="Mahmud O."/>
            <person name="Louha S."/>
            <person name="Chalopin D."/>
            <person name="Bennetzen J.L."/>
            <person name="Mauricio R."/>
        </authorList>
    </citation>
    <scope>NUCLEOTIDE SEQUENCE [LARGE SCALE GENOMIC DNA]</scope>
    <source>
        <strain evidence="17">NE01/NJP1002.9</strain>
        <tissue evidence="17">Muscle</tissue>
    </source>
</reference>
<keyword evidence="6" id="KW-0479">Metal-binding</keyword>
<evidence type="ECO:0000256" key="14">
    <source>
        <dbReference type="PROSITE-ProRule" id="PRU01385"/>
    </source>
</evidence>
<dbReference type="GO" id="GO:0042138">
    <property type="term" value="P:meiotic DNA double-strand break formation"/>
    <property type="evidence" value="ECO:0007669"/>
    <property type="project" value="InterPro"/>
</dbReference>
<dbReference type="GO" id="GO:0000706">
    <property type="term" value="P:meiotic DNA double-strand break processing"/>
    <property type="evidence" value="ECO:0007669"/>
    <property type="project" value="TreeGrafter"/>
</dbReference>
<comment type="caution">
    <text evidence="17">The sequence shown here is derived from an EMBL/GenBank/DDBJ whole genome shotgun (WGS) entry which is preliminary data.</text>
</comment>
<evidence type="ECO:0000256" key="13">
    <source>
        <dbReference type="ARBA" id="ARBA00082656"/>
    </source>
</evidence>
<gene>
    <name evidence="17" type="ORF">CCH79_00006628</name>
</gene>
<keyword evidence="7" id="KW-0547">Nucleotide-binding</keyword>
<evidence type="ECO:0000256" key="10">
    <source>
        <dbReference type="ARBA" id="ARBA00023125"/>
    </source>
</evidence>
<evidence type="ECO:0000313" key="18">
    <source>
        <dbReference type="Proteomes" id="UP000250572"/>
    </source>
</evidence>
<dbReference type="GO" id="GO:0005524">
    <property type="term" value="F:ATP binding"/>
    <property type="evidence" value="ECO:0007669"/>
    <property type="project" value="InterPro"/>
</dbReference>
<dbReference type="InterPro" id="IPR034136">
    <property type="entry name" value="TOPRIM_Topo6A/Spo11"/>
</dbReference>
<evidence type="ECO:0000256" key="5">
    <source>
        <dbReference type="ARBA" id="ARBA00012895"/>
    </source>
</evidence>
<dbReference type="InterPro" id="IPR013049">
    <property type="entry name" value="Spo11/TopoVI_A_N"/>
</dbReference>
<dbReference type="PRINTS" id="PR01550">
    <property type="entry name" value="TOP6AFAMILY"/>
</dbReference>
<evidence type="ECO:0000256" key="9">
    <source>
        <dbReference type="ARBA" id="ARBA00023029"/>
    </source>
</evidence>
<name>A0A315W7N2_GAMAF</name>
<dbReference type="EMBL" id="NHOQ01000244">
    <property type="protein sequence ID" value="PWA31750.1"/>
    <property type="molecule type" value="Genomic_DNA"/>
</dbReference>
<dbReference type="GO" id="GO:0003918">
    <property type="term" value="F:DNA topoisomerase type II (double strand cut, ATP-hydrolyzing) activity"/>
    <property type="evidence" value="ECO:0007669"/>
    <property type="project" value="UniProtKB-UniRule"/>
</dbReference>
<accession>A0A315W7N2</accession>
<dbReference type="SUPFAM" id="SSF56726">
    <property type="entry name" value="DNA topoisomerase IV, alpha subunit"/>
    <property type="match status" value="1"/>
</dbReference>
<keyword evidence="12" id="KW-0539">Nucleus</keyword>
<comment type="cofactor">
    <cofactor evidence="2">
        <name>Mg(2+)</name>
        <dbReference type="ChEBI" id="CHEBI:18420"/>
    </cofactor>
</comment>
<dbReference type="Gene3D" id="3.40.1360.10">
    <property type="match status" value="1"/>
</dbReference>
<evidence type="ECO:0000256" key="3">
    <source>
        <dbReference type="ARBA" id="ARBA00004123"/>
    </source>
</evidence>
<dbReference type="GO" id="GO:0000228">
    <property type="term" value="C:nuclear chromosome"/>
    <property type="evidence" value="ECO:0007669"/>
    <property type="project" value="TreeGrafter"/>
</dbReference>
<dbReference type="PANTHER" id="PTHR10848:SF0">
    <property type="entry name" value="MEIOTIC RECOMBINATION PROTEIN SPO11"/>
    <property type="match status" value="1"/>
</dbReference>
<feature type="domain" description="Spo11/DNA topoisomerase VI subunit A N-terminal" evidence="15">
    <location>
        <begin position="181"/>
        <end position="241"/>
    </location>
</feature>
<dbReference type="FunFam" id="3.40.1360.10:FF:000003">
    <property type="entry name" value="DNA topoisomerase 6 subunit A"/>
    <property type="match status" value="1"/>
</dbReference>
<dbReference type="InterPro" id="IPR036388">
    <property type="entry name" value="WH-like_DNA-bd_sf"/>
</dbReference>
<keyword evidence="8" id="KW-0460">Magnesium</keyword>
<dbReference type="InterPro" id="IPR002815">
    <property type="entry name" value="Spo11/TopoVI_A"/>
</dbReference>
<dbReference type="STRING" id="33528.ENSGAFP00000022605"/>
<dbReference type="GO" id="GO:0003677">
    <property type="term" value="F:DNA binding"/>
    <property type="evidence" value="ECO:0007669"/>
    <property type="project" value="UniProtKB-UniRule"/>
</dbReference>
<dbReference type="EC" id="5.6.2.2" evidence="5"/>
<feature type="domain" description="Topoisomerase 6 subunit A/Spo11 TOPRIM" evidence="16">
    <location>
        <begin position="286"/>
        <end position="455"/>
    </location>
</feature>
<sequence>MTKADENQTNGKPRGILCECVFGVGGNELIPLTCKECPPPLLPPSSFLSSDPGAPYFPPEFPPLAQHKHSSRDMHMTRCTLSPQLFSEIDKLRVQLLNNVDIIAENQRGVEEISQDGILTQIEGVILGIMTSLSRDEVPILVLPNRSSWANISFDSAVGLQMSSEHSVTSIRSDCPSSVTKFAQILKILSVIYRLVQSNSYATKRDIYYNNIQLFASQRTVDSIIDDISCMLKVPRRSLHVLATSKGFISGDLCYLEEDGTRVDCHPSSAAVSISSNIDIVSSAKFIMIVEKDATFQRLLDDDLCTKLSPCILITGKGVPDVNSRLMVRKLWDTLHIPIFALVDADPHGIEIMCIYKYGSVSMSFEAHSLTVPSVMWLGLLPSDLQRVPEDSLIPLTKTDENKLNSLLKRPYLTSQPNWCKEIELMQQSKVKAELQSLSSIAPDFLTNIYLPNKLRYGGWV</sequence>
<protein>
    <recommendedName>
        <fullName evidence="5">DNA topoisomerase (ATP-hydrolyzing)</fullName>
        <ecNumber evidence="5">5.6.2.2</ecNumber>
    </recommendedName>
    <alternativeName>
        <fullName evidence="13">Meiotic recombination protein SPO11-3</fullName>
    </alternativeName>
</protein>
<evidence type="ECO:0000256" key="4">
    <source>
        <dbReference type="ARBA" id="ARBA00006559"/>
    </source>
</evidence>
<evidence type="ECO:0000259" key="16">
    <source>
        <dbReference type="Pfam" id="PF21180"/>
    </source>
</evidence>
<dbReference type="FunFam" id="1.10.10.10:FF:000387">
    <property type="entry name" value="DNA topoisomerase 6 subunit A"/>
    <property type="match status" value="1"/>
</dbReference>
<keyword evidence="11 14" id="KW-0413">Isomerase</keyword>
<comment type="catalytic activity">
    <reaction evidence="1 14">
        <text>ATP-dependent breakage, passage and rejoining of double-stranded DNA.</text>
        <dbReference type="EC" id="5.6.2.2"/>
    </reaction>
</comment>
<dbReference type="InterPro" id="IPR036078">
    <property type="entry name" value="Spo11/TopoVI_A_sf"/>
</dbReference>
<dbReference type="AlphaFoldDB" id="A0A315W7N2"/>
<dbReference type="PROSITE" id="PS52041">
    <property type="entry name" value="TOPO_IIB"/>
    <property type="match status" value="1"/>
</dbReference>
<feature type="active site" description="O-(5'-phospho-DNA)-tyrosine intermediate" evidence="14">
    <location>
        <position position="209"/>
    </location>
</feature>
<evidence type="ECO:0000256" key="12">
    <source>
        <dbReference type="ARBA" id="ARBA00023242"/>
    </source>
</evidence>
<dbReference type="Proteomes" id="UP000250572">
    <property type="component" value="Unassembled WGS sequence"/>
</dbReference>
<organism evidence="17 18">
    <name type="scientific">Gambusia affinis</name>
    <name type="common">Western mosquitofish</name>
    <name type="synonym">Heterandria affinis</name>
    <dbReference type="NCBI Taxonomy" id="33528"/>
    <lineage>
        <taxon>Eukaryota</taxon>
        <taxon>Metazoa</taxon>
        <taxon>Chordata</taxon>
        <taxon>Craniata</taxon>
        <taxon>Vertebrata</taxon>
        <taxon>Euteleostomi</taxon>
        <taxon>Actinopterygii</taxon>
        <taxon>Neopterygii</taxon>
        <taxon>Teleostei</taxon>
        <taxon>Neoteleostei</taxon>
        <taxon>Acanthomorphata</taxon>
        <taxon>Ovalentaria</taxon>
        <taxon>Atherinomorphae</taxon>
        <taxon>Cyprinodontiformes</taxon>
        <taxon>Poeciliidae</taxon>
        <taxon>Poeciliinae</taxon>
        <taxon>Gambusia</taxon>
    </lineage>
</organism>
<evidence type="ECO:0000256" key="6">
    <source>
        <dbReference type="ARBA" id="ARBA00022723"/>
    </source>
</evidence>
<dbReference type="GO" id="GO:0007131">
    <property type="term" value="P:reciprocal meiotic recombination"/>
    <property type="evidence" value="ECO:0007669"/>
    <property type="project" value="TreeGrafter"/>
</dbReference>
<proteinExistence type="inferred from homology"/>
<keyword evidence="18" id="KW-1185">Reference proteome</keyword>
<evidence type="ECO:0000256" key="7">
    <source>
        <dbReference type="ARBA" id="ARBA00022741"/>
    </source>
</evidence>
<dbReference type="Pfam" id="PF04406">
    <property type="entry name" value="TP6A_N"/>
    <property type="match status" value="1"/>
</dbReference>
<keyword evidence="9 14" id="KW-0799">Topoisomerase</keyword>
<evidence type="ECO:0000313" key="17">
    <source>
        <dbReference type="EMBL" id="PWA31750.1"/>
    </source>
</evidence>
<dbReference type="CDD" id="cd00223">
    <property type="entry name" value="TOPRIM_TopoIIB_SPO"/>
    <property type="match status" value="1"/>
</dbReference>
<evidence type="ECO:0000259" key="15">
    <source>
        <dbReference type="Pfam" id="PF04406"/>
    </source>
</evidence>
<evidence type="ECO:0000256" key="1">
    <source>
        <dbReference type="ARBA" id="ARBA00000185"/>
    </source>
</evidence>
<comment type="similarity">
    <text evidence="4 14">Belongs to the TOP6A family.</text>
</comment>
<comment type="subcellular location">
    <subcellularLocation>
        <location evidence="3">Nucleus</location>
    </subcellularLocation>
</comment>
<dbReference type="Pfam" id="PF21180">
    <property type="entry name" value="TOP6A-Spo11_Toprim"/>
    <property type="match status" value="1"/>
</dbReference>
<dbReference type="Gene3D" id="1.10.10.10">
    <property type="entry name" value="Winged helix-like DNA-binding domain superfamily/Winged helix DNA-binding domain"/>
    <property type="match status" value="1"/>
</dbReference>
<dbReference type="GO" id="GO:0046872">
    <property type="term" value="F:metal ion binding"/>
    <property type="evidence" value="ECO:0007669"/>
    <property type="project" value="UniProtKB-KW"/>
</dbReference>
<dbReference type="PANTHER" id="PTHR10848">
    <property type="entry name" value="MEIOTIC RECOMBINATION PROTEIN SPO11"/>
    <property type="match status" value="1"/>
</dbReference>
<evidence type="ECO:0000256" key="2">
    <source>
        <dbReference type="ARBA" id="ARBA00001946"/>
    </source>
</evidence>
<dbReference type="InterPro" id="IPR013048">
    <property type="entry name" value="Meiotic_Spo11"/>
</dbReference>
<evidence type="ECO:0000256" key="11">
    <source>
        <dbReference type="ARBA" id="ARBA00023235"/>
    </source>
</evidence>
<keyword evidence="10 14" id="KW-0238">DNA-binding</keyword>
<dbReference type="PRINTS" id="PR01551">
    <property type="entry name" value="SPO11HOMOLOG"/>
</dbReference>
<evidence type="ECO:0000256" key="8">
    <source>
        <dbReference type="ARBA" id="ARBA00022842"/>
    </source>
</evidence>